<evidence type="ECO:0000256" key="2">
    <source>
        <dbReference type="SAM" id="Phobius"/>
    </source>
</evidence>
<reference evidence="3" key="1">
    <citation type="submission" date="2022-07" db="EMBL/GenBank/DDBJ databases">
        <authorList>
            <person name="Macas J."/>
            <person name="Novak P."/>
            <person name="Neumann P."/>
        </authorList>
    </citation>
    <scope>NUCLEOTIDE SEQUENCE</scope>
</reference>
<feature type="region of interest" description="Disordered" evidence="1">
    <location>
        <begin position="206"/>
        <end position="232"/>
    </location>
</feature>
<evidence type="ECO:0000256" key="1">
    <source>
        <dbReference type="SAM" id="MobiDB-lite"/>
    </source>
</evidence>
<gene>
    <name evidence="4" type="ORF">CEPIT_LOCUS39777</name>
    <name evidence="3" type="ORF">CEPIT_LOCUS9776</name>
</gene>
<feature type="compositionally biased region" description="Basic residues" evidence="1">
    <location>
        <begin position="90"/>
        <end position="106"/>
    </location>
</feature>
<dbReference type="EMBL" id="CAMAPF010000056">
    <property type="protein sequence ID" value="CAH9086382.1"/>
    <property type="molecule type" value="Genomic_DNA"/>
</dbReference>
<evidence type="ECO:0000313" key="5">
    <source>
        <dbReference type="Proteomes" id="UP001152523"/>
    </source>
</evidence>
<protein>
    <submittedName>
        <fullName evidence="3">Uncharacterized protein</fullName>
    </submittedName>
</protein>
<proteinExistence type="predicted"/>
<feature type="transmembrane region" description="Helical" evidence="2">
    <location>
        <begin position="23"/>
        <end position="43"/>
    </location>
</feature>
<name>A0AAV0CVL1_9ASTE</name>
<keyword evidence="5" id="KW-1185">Reference proteome</keyword>
<keyword evidence="2" id="KW-0812">Transmembrane</keyword>
<accession>A0AAV0CVL1</accession>
<keyword evidence="2" id="KW-0472">Membrane</keyword>
<dbReference type="EMBL" id="CAMAPF010001039">
    <property type="protein sequence ID" value="CAH9142270.1"/>
    <property type="molecule type" value="Genomic_DNA"/>
</dbReference>
<feature type="compositionally biased region" description="Polar residues" evidence="1">
    <location>
        <begin position="222"/>
        <end position="232"/>
    </location>
</feature>
<sequence>MQGTMQIDIMASYSHCPISNSPFPNLIVCYVILFPWLYGTILLRFNFLPHQVNFASTNPWVPSSRAEPAANAVHPVARGGGQPRNNGGRGPHRGGRGRGHRGRGRGQHGGAYGGPHLAGYGGPHVAGYGQQVPVQQGWPPGPRGQSILGVPGFPSAENTFQSPPPVVCQLCFSPGHSALNCARFTNNSAPALAAFPTGESNESVWYPDSGASAHMTPHEGQSHGSHSTPGLQ</sequence>
<organism evidence="3 5">
    <name type="scientific">Cuscuta epithymum</name>
    <dbReference type="NCBI Taxonomy" id="186058"/>
    <lineage>
        <taxon>Eukaryota</taxon>
        <taxon>Viridiplantae</taxon>
        <taxon>Streptophyta</taxon>
        <taxon>Embryophyta</taxon>
        <taxon>Tracheophyta</taxon>
        <taxon>Spermatophyta</taxon>
        <taxon>Magnoliopsida</taxon>
        <taxon>eudicotyledons</taxon>
        <taxon>Gunneridae</taxon>
        <taxon>Pentapetalae</taxon>
        <taxon>asterids</taxon>
        <taxon>lamiids</taxon>
        <taxon>Solanales</taxon>
        <taxon>Convolvulaceae</taxon>
        <taxon>Cuscuteae</taxon>
        <taxon>Cuscuta</taxon>
        <taxon>Cuscuta subgen. Cuscuta</taxon>
    </lineage>
</organism>
<evidence type="ECO:0000313" key="4">
    <source>
        <dbReference type="EMBL" id="CAH9142270.1"/>
    </source>
</evidence>
<keyword evidence="2" id="KW-1133">Transmembrane helix</keyword>
<feature type="region of interest" description="Disordered" evidence="1">
    <location>
        <begin position="64"/>
        <end position="116"/>
    </location>
</feature>
<evidence type="ECO:0000313" key="3">
    <source>
        <dbReference type="EMBL" id="CAH9086382.1"/>
    </source>
</evidence>
<comment type="caution">
    <text evidence="3">The sequence shown here is derived from an EMBL/GenBank/DDBJ whole genome shotgun (WGS) entry which is preliminary data.</text>
</comment>
<dbReference type="Proteomes" id="UP001152523">
    <property type="component" value="Unassembled WGS sequence"/>
</dbReference>
<dbReference type="AlphaFoldDB" id="A0AAV0CVL1"/>